<evidence type="ECO:0000259" key="2">
    <source>
        <dbReference type="Pfam" id="PF20152"/>
    </source>
</evidence>
<evidence type="ECO:0000256" key="1">
    <source>
        <dbReference type="SAM" id="Phobius"/>
    </source>
</evidence>
<reference evidence="3" key="1">
    <citation type="journal article" date="2020" name="New Phytol.">
        <title>Comparative genomics reveals dynamic genome evolution in host specialist ectomycorrhizal fungi.</title>
        <authorList>
            <person name="Lofgren L.A."/>
            <person name="Nguyen N.H."/>
            <person name="Vilgalys R."/>
            <person name="Ruytinx J."/>
            <person name="Liao H.L."/>
            <person name="Branco S."/>
            <person name="Kuo A."/>
            <person name="LaButti K."/>
            <person name="Lipzen A."/>
            <person name="Andreopoulos W."/>
            <person name="Pangilinan J."/>
            <person name="Riley R."/>
            <person name="Hundley H."/>
            <person name="Na H."/>
            <person name="Barry K."/>
            <person name="Grigoriev I.V."/>
            <person name="Stajich J.E."/>
            <person name="Kennedy P.G."/>
        </authorList>
    </citation>
    <scope>NUCLEOTIDE SEQUENCE</scope>
    <source>
        <strain evidence="3">DOB743</strain>
    </source>
</reference>
<dbReference type="PANTHER" id="PTHR40465:SF1">
    <property type="entry name" value="DUF6534 DOMAIN-CONTAINING PROTEIN"/>
    <property type="match status" value="1"/>
</dbReference>
<feature type="transmembrane region" description="Helical" evidence="1">
    <location>
        <begin position="20"/>
        <end position="43"/>
    </location>
</feature>
<evidence type="ECO:0000313" key="4">
    <source>
        <dbReference type="Proteomes" id="UP000714275"/>
    </source>
</evidence>
<gene>
    <name evidence="3" type="ORF">EV702DRAFT_191997</name>
</gene>
<sequence>MVHLLYVHRIWSVSKGRSRILPAIALGIVVVLSSGVAIPLVWAQYQTKLFKDLIGIVWAAYLSLGAATFVDVVIASSLCYLLATSRTGFSSTDSFITKLVGYTISTGCLTSICSMSIIITCAVMPTNFIFISLQFLVTKLYVNSFIALLNARYYMQANATVDSHERHRVYRPELHIRASQDEEFQKSQKGPEDEVLHITQPIQAAMP</sequence>
<keyword evidence="1" id="KW-0472">Membrane</keyword>
<keyword evidence="4" id="KW-1185">Reference proteome</keyword>
<keyword evidence="1" id="KW-0812">Transmembrane</keyword>
<dbReference type="Proteomes" id="UP000714275">
    <property type="component" value="Unassembled WGS sequence"/>
</dbReference>
<dbReference type="PANTHER" id="PTHR40465">
    <property type="entry name" value="CHROMOSOME 1, WHOLE GENOME SHOTGUN SEQUENCE"/>
    <property type="match status" value="1"/>
</dbReference>
<organism evidence="3 4">
    <name type="scientific">Suillus placidus</name>
    <dbReference type="NCBI Taxonomy" id="48579"/>
    <lineage>
        <taxon>Eukaryota</taxon>
        <taxon>Fungi</taxon>
        <taxon>Dikarya</taxon>
        <taxon>Basidiomycota</taxon>
        <taxon>Agaricomycotina</taxon>
        <taxon>Agaricomycetes</taxon>
        <taxon>Agaricomycetidae</taxon>
        <taxon>Boletales</taxon>
        <taxon>Suillineae</taxon>
        <taxon>Suillaceae</taxon>
        <taxon>Suillus</taxon>
    </lineage>
</organism>
<proteinExistence type="predicted"/>
<dbReference type="OrthoDB" id="2535105at2759"/>
<feature type="domain" description="DUF6534" evidence="2">
    <location>
        <begin position="68"/>
        <end position="153"/>
    </location>
</feature>
<dbReference type="InterPro" id="IPR045339">
    <property type="entry name" value="DUF6534"/>
</dbReference>
<dbReference type="EMBL" id="JABBWD010000017">
    <property type="protein sequence ID" value="KAG1778176.1"/>
    <property type="molecule type" value="Genomic_DNA"/>
</dbReference>
<dbReference type="Pfam" id="PF20152">
    <property type="entry name" value="DUF6534"/>
    <property type="match status" value="1"/>
</dbReference>
<dbReference type="AlphaFoldDB" id="A0A9P6ZX50"/>
<feature type="transmembrane region" description="Helical" evidence="1">
    <location>
        <begin position="128"/>
        <end position="149"/>
    </location>
</feature>
<name>A0A9P6ZX50_9AGAM</name>
<feature type="transmembrane region" description="Helical" evidence="1">
    <location>
        <begin position="95"/>
        <end position="122"/>
    </location>
</feature>
<protein>
    <recommendedName>
        <fullName evidence="2">DUF6534 domain-containing protein</fullName>
    </recommendedName>
</protein>
<evidence type="ECO:0000313" key="3">
    <source>
        <dbReference type="EMBL" id="KAG1778176.1"/>
    </source>
</evidence>
<feature type="transmembrane region" description="Helical" evidence="1">
    <location>
        <begin position="55"/>
        <end position="83"/>
    </location>
</feature>
<accession>A0A9P6ZX50</accession>
<comment type="caution">
    <text evidence="3">The sequence shown here is derived from an EMBL/GenBank/DDBJ whole genome shotgun (WGS) entry which is preliminary data.</text>
</comment>
<keyword evidence="1" id="KW-1133">Transmembrane helix</keyword>